<dbReference type="GO" id="GO:0005506">
    <property type="term" value="F:iron ion binding"/>
    <property type="evidence" value="ECO:0007669"/>
    <property type="project" value="InterPro"/>
</dbReference>
<evidence type="ECO:0000256" key="5">
    <source>
        <dbReference type="ARBA" id="ARBA00023004"/>
    </source>
</evidence>
<evidence type="ECO:0000256" key="3">
    <source>
        <dbReference type="ARBA" id="ARBA00022723"/>
    </source>
</evidence>
<dbReference type="AlphaFoldDB" id="A0A7W7B2S3"/>
<evidence type="ECO:0000256" key="1">
    <source>
        <dbReference type="ARBA" id="ARBA00001962"/>
    </source>
</evidence>
<dbReference type="InterPro" id="IPR015881">
    <property type="entry name" value="ARHD_Rieske_2Fe_2S"/>
</dbReference>
<dbReference type="SUPFAM" id="SSF50022">
    <property type="entry name" value="ISP domain"/>
    <property type="match status" value="1"/>
</dbReference>
<keyword evidence="7" id="KW-0520">NAD</keyword>
<dbReference type="InterPro" id="IPR001663">
    <property type="entry name" value="Rng_hydr_dOase-A"/>
</dbReference>
<evidence type="ECO:0000313" key="10">
    <source>
        <dbReference type="Proteomes" id="UP000566324"/>
    </source>
</evidence>
<dbReference type="Pfam" id="PF00848">
    <property type="entry name" value="Ring_hydroxyl_A"/>
    <property type="match status" value="1"/>
</dbReference>
<evidence type="ECO:0000256" key="2">
    <source>
        <dbReference type="ARBA" id="ARBA00022714"/>
    </source>
</evidence>
<gene>
    <name evidence="9" type="ORF">GGQ98_001569</name>
</gene>
<dbReference type="PANTHER" id="PTHR43756">
    <property type="entry name" value="CHOLINE MONOOXYGENASE, CHLOROPLASTIC"/>
    <property type="match status" value="1"/>
</dbReference>
<dbReference type="Proteomes" id="UP000566324">
    <property type="component" value="Unassembled WGS sequence"/>
</dbReference>
<keyword evidence="6" id="KW-0411">Iron-sulfur</keyword>
<keyword evidence="10" id="KW-1185">Reference proteome</keyword>
<dbReference type="SUPFAM" id="SSF55961">
    <property type="entry name" value="Bet v1-like"/>
    <property type="match status" value="1"/>
</dbReference>
<dbReference type="PANTHER" id="PTHR43756:SF5">
    <property type="entry name" value="CHOLINE MONOOXYGENASE, CHLOROPLASTIC"/>
    <property type="match status" value="1"/>
</dbReference>
<reference evidence="9 10" key="1">
    <citation type="submission" date="2020-08" db="EMBL/GenBank/DDBJ databases">
        <title>Genomic Encyclopedia of Type Strains, Phase IV (KMG-IV): sequencing the most valuable type-strain genomes for metagenomic binning, comparative biology and taxonomic classification.</title>
        <authorList>
            <person name="Goeker M."/>
        </authorList>
    </citation>
    <scope>NUCLEOTIDE SEQUENCE [LARGE SCALE GENOMIC DNA]</scope>
    <source>
        <strain evidence="9 10">DSM 17328</strain>
    </source>
</reference>
<name>A0A7W7B2S3_9SPHN</name>
<dbReference type="CDD" id="cd03469">
    <property type="entry name" value="Rieske_RO_Alpha_N"/>
    <property type="match status" value="1"/>
</dbReference>
<evidence type="ECO:0000256" key="4">
    <source>
        <dbReference type="ARBA" id="ARBA00023002"/>
    </source>
</evidence>
<keyword evidence="9" id="KW-0223">Dioxygenase</keyword>
<evidence type="ECO:0000259" key="8">
    <source>
        <dbReference type="PROSITE" id="PS51296"/>
    </source>
</evidence>
<dbReference type="PROSITE" id="PS00570">
    <property type="entry name" value="RING_HYDROXYL_ALPHA"/>
    <property type="match status" value="1"/>
</dbReference>
<dbReference type="GO" id="GO:0051213">
    <property type="term" value="F:dioxygenase activity"/>
    <property type="evidence" value="ECO:0007669"/>
    <property type="project" value="UniProtKB-KW"/>
</dbReference>
<keyword evidence="4" id="KW-0560">Oxidoreductase</keyword>
<keyword evidence="2" id="KW-0001">2Fe-2S</keyword>
<comment type="caution">
    <text evidence="9">The sequence shown here is derived from an EMBL/GenBank/DDBJ whole genome shotgun (WGS) entry which is preliminary data.</text>
</comment>
<accession>A0A7W7B2S3</accession>
<keyword evidence="3" id="KW-0479">Metal-binding</keyword>
<protein>
    <submittedName>
        <fullName evidence="9">Phenylpropionate dioxygenase-like ring-hydroxylating dioxygenase large terminal subunit</fullName>
    </submittedName>
</protein>
<dbReference type="EMBL" id="JACHNZ010000015">
    <property type="protein sequence ID" value="MBB4631952.1"/>
    <property type="molecule type" value="Genomic_DNA"/>
</dbReference>
<dbReference type="PRINTS" id="PR00090">
    <property type="entry name" value="RNGDIOXGNASE"/>
</dbReference>
<dbReference type="Gene3D" id="3.90.380.10">
    <property type="entry name" value="Naphthalene 1,2-dioxygenase Alpha Subunit, Chain A, domain 1"/>
    <property type="match status" value="1"/>
</dbReference>
<evidence type="ECO:0000256" key="7">
    <source>
        <dbReference type="ARBA" id="ARBA00023027"/>
    </source>
</evidence>
<dbReference type="Pfam" id="PF00355">
    <property type="entry name" value="Rieske"/>
    <property type="match status" value="1"/>
</dbReference>
<sequence length="462" mass="53720">MPAYHQDSFFFDMKVRPDFVPKDSYLHPEFVKIEARELWPKVWQVACREEEIPKVGDYITYDVADESLIVIRTAPDTIKAYHNSCPHRGRRLIDGEGRCTKIVCGFHGWSWNLQGDNTLVVDRKDWGDHLTDEDVRLSEALVSIWGGFVFINMDRNAEPLERFLDPVNERCKNYEFDKLRFRWYRTVVLPCNWKLAVEAFNESYHVQTTHRQVLNWLEDYSNSGGYGRHSAFWYPMVENGPHQMTGSSRLGREPQPDARQYILGFVEHFHKELAAMITPRAYEATQRLRTEVSADASPDEVVAKWIQFQQEAAIADGAGWPPITMEDIERSHVDWHVFPNTVFLHSSVDGVLWYRARPNGDNPESCIFDIWSLVRYAPGAEPQLKREFYKDWHDCSWGQILRQDFINLEKMQRGMKSMGFKGLRTNPVQEQAVSNFHRALYEFVSPDPDGARSQVPTAHAAE</sequence>
<dbReference type="InterPro" id="IPR017941">
    <property type="entry name" value="Rieske_2Fe-2S"/>
</dbReference>
<dbReference type="RefSeq" id="WP_184067586.1">
    <property type="nucleotide sequence ID" value="NZ_JACHNZ010000015.1"/>
</dbReference>
<keyword evidence="5" id="KW-0408">Iron</keyword>
<dbReference type="InterPro" id="IPR015879">
    <property type="entry name" value="Ring_hydroxy_dOase_asu_C_dom"/>
</dbReference>
<dbReference type="PROSITE" id="PS51296">
    <property type="entry name" value="RIESKE"/>
    <property type="match status" value="1"/>
</dbReference>
<proteinExistence type="predicted"/>
<dbReference type="Gene3D" id="2.102.10.10">
    <property type="entry name" value="Rieske [2Fe-2S] iron-sulphur domain"/>
    <property type="match status" value="1"/>
</dbReference>
<comment type="cofactor">
    <cofactor evidence="1">
        <name>Fe cation</name>
        <dbReference type="ChEBI" id="CHEBI:24875"/>
    </cofactor>
</comment>
<evidence type="ECO:0000313" key="9">
    <source>
        <dbReference type="EMBL" id="MBB4631952.1"/>
    </source>
</evidence>
<dbReference type="CDD" id="cd08882">
    <property type="entry name" value="RHO_alpha_C_MupW-like"/>
    <property type="match status" value="1"/>
</dbReference>
<dbReference type="InterPro" id="IPR036922">
    <property type="entry name" value="Rieske_2Fe-2S_sf"/>
</dbReference>
<feature type="domain" description="Rieske" evidence="8">
    <location>
        <begin position="43"/>
        <end position="151"/>
    </location>
</feature>
<organism evidence="9 10">
    <name type="scientific">Sphingosinicella soli</name>
    <dbReference type="NCBI Taxonomy" id="333708"/>
    <lineage>
        <taxon>Bacteria</taxon>
        <taxon>Pseudomonadati</taxon>
        <taxon>Pseudomonadota</taxon>
        <taxon>Alphaproteobacteria</taxon>
        <taxon>Sphingomonadales</taxon>
        <taxon>Sphingosinicellaceae</taxon>
        <taxon>Sphingosinicella</taxon>
    </lineage>
</organism>
<dbReference type="GO" id="GO:0051537">
    <property type="term" value="F:2 iron, 2 sulfur cluster binding"/>
    <property type="evidence" value="ECO:0007669"/>
    <property type="project" value="UniProtKB-KW"/>
</dbReference>
<evidence type="ECO:0000256" key="6">
    <source>
        <dbReference type="ARBA" id="ARBA00023014"/>
    </source>
</evidence>